<gene>
    <name evidence="2" type="ORF">UY19_C0001G0046</name>
</gene>
<comment type="caution">
    <text evidence="2">The sequence shown here is derived from an EMBL/GenBank/DDBJ whole genome shotgun (WGS) entry which is preliminary data.</text>
</comment>
<dbReference type="EMBL" id="LCPB01000001">
    <property type="protein sequence ID" value="KKU90569.1"/>
    <property type="molecule type" value="Genomic_DNA"/>
</dbReference>
<protein>
    <submittedName>
        <fullName evidence="2">Uncharacterized protein</fullName>
    </submittedName>
</protein>
<dbReference type="AlphaFoldDB" id="A0A0G1U8Z7"/>
<dbReference type="Proteomes" id="UP000033882">
    <property type="component" value="Unassembled WGS sequence"/>
</dbReference>
<accession>A0A0G1U8Z7</accession>
<name>A0A0G1U8Z7_9BACT</name>
<evidence type="ECO:0000256" key="1">
    <source>
        <dbReference type="SAM" id="MobiDB-lite"/>
    </source>
</evidence>
<sequence>MELEKASLTRGFFAVLASWSARGGLYGVIPSPFDKLRVNSAVLYEVEESAVKKGPAMRGQGGSTSCRYAPEYS</sequence>
<evidence type="ECO:0000313" key="3">
    <source>
        <dbReference type="Proteomes" id="UP000033882"/>
    </source>
</evidence>
<feature type="region of interest" description="Disordered" evidence="1">
    <location>
        <begin position="54"/>
        <end position="73"/>
    </location>
</feature>
<reference evidence="2 3" key="1">
    <citation type="journal article" date="2015" name="Nature">
        <title>rRNA introns, odd ribosomes, and small enigmatic genomes across a large radiation of phyla.</title>
        <authorList>
            <person name="Brown C.T."/>
            <person name="Hug L.A."/>
            <person name="Thomas B.C."/>
            <person name="Sharon I."/>
            <person name="Castelle C.J."/>
            <person name="Singh A."/>
            <person name="Wilkins M.J."/>
            <person name="Williams K.H."/>
            <person name="Banfield J.F."/>
        </authorList>
    </citation>
    <scope>NUCLEOTIDE SEQUENCE [LARGE SCALE GENOMIC DNA]</scope>
</reference>
<evidence type="ECO:0000313" key="2">
    <source>
        <dbReference type="EMBL" id="KKU90569.1"/>
    </source>
</evidence>
<proteinExistence type="predicted"/>
<organism evidence="2 3">
    <name type="scientific">Candidatus Wolfebacteria bacterium GW2011_GWA2_47_9b</name>
    <dbReference type="NCBI Taxonomy" id="1619005"/>
    <lineage>
        <taxon>Bacteria</taxon>
        <taxon>Candidatus Wolfeibacteriota</taxon>
    </lineage>
</organism>